<protein>
    <submittedName>
        <fullName evidence="1">Uncharacterized protein</fullName>
    </submittedName>
</protein>
<dbReference type="EMBL" id="LAVV01008641">
    <property type="protein sequence ID" value="KNZ52298.1"/>
    <property type="molecule type" value="Genomic_DNA"/>
</dbReference>
<organism evidence="1 2">
    <name type="scientific">Puccinia sorghi</name>
    <dbReference type="NCBI Taxonomy" id="27349"/>
    <lineage>
        <taxon>Eukaryota</taxon>
        <taxon>Fungi</taxon>
        <taxon>Dikarya</taxon>
        <taxon>Basidiomycota</taxon>
        <taxon>Pucciniomycotina</taxon>
        <taxon>Pucciniomycetes</taxon>
        <taxon>Pucciniales</taxon>
        <taxon>Pucciniaceae</taxon>
        <taxon>Puccinia</taxon>
    </lineage>
</organism>
<dbReference type="Proteomes" id="UP000037035">
    <property type="component" value="Unassembled WGS sequence"/>
</dbReference>
<gene>
    <name evidence="1" type="ORF">VP01_3625g6</name>
</gene>
<sequence length="49" mass="5751">MELSNPLVAPFLYLYPEDSSQTDQYKLSQSKKWLKMAAKFHAQISHYLC</sequence>
<dbReference type="AlphaFoldDB" id="A0A0L6UUU2"/>
<name>A0A0L6UUU2_9BASI</name>
<keyword evidence="2" id="KW-1185">Reference proteome</keyword>
<comment type="caution">
    <text evidence="1">The sequence shown here is derived from an EMBL/GenBank/DDBJ whole genome shotgun (WGS) entry which is preliminary data.</text>
</comment>
<reference evidence="1 2" key="1">
    <citation type="submission" date="2015-08" db="EMBL/GenBank/DDBJ databases">
        <title>Next Generation Sequencing and Analysis of the Genome of Puccinia sorghi L Schw, the Causal Agent of Maize Common Rust.</title>
        <authorList>
            <person name="Rochi L."/>
            <person name="Burguener G."/>
            <person name="Darino M."/>
            <person name="Turjanski A."/>
            <person name="Kreff E."/>
            <person name="Dieguez M.J."/>
            <person name="Sacco F."/>
        </authorList>
    </citation>
    <scope>NUCLEOTIDE SEQUENCE [LARGE SCALE GENOMIC DNA]</scope>
    <source>
        <strain evidence="1 2">RO10H11247</strain>
    </source>
</reference>
<proteinExistence type="predicted"/>
<evidence type="ECO:0000313" key="1">
    <source>
        <dbReference type="EMBL" id="KNZ52298.1"/>
    </source>
</evidence>
<accession>A0A0L6UUU2</accession>
<dbReference type="VEuPathDB" id="FungiDB:VP01_3625g6"/>
<evidence type="ECO:0000313" key="2">
    <source>
        <dbReference type="Proteomes" id="UP000037035"/>
    </source>
</evidence>